<dbReference type="PANTHER" id="PTHR46250">
    <property type="entry name" value="MYB/SANT-LIKE DNA-BINDING DOMAIN PROTEIN-RELATED"/>
    <property type="match status" value="1"/>
</dbReference>
<feature type="non-terminal residue" evidence="2">
    <location>
        <position position="1"/>
    </location>
</feature>
<protein>
    <recommendedName>
        <fullName evidence="4">Myb_DNA-bind_3 domain-containing protein</fullName>
    </recommendedName>
</protein>
<evidence type="ECO:0000313" key="2">
    <source>
        <dbReference type="EMBL" id="GAV61478.1"/>
    </source>
</evidence>
<evidence type="ECO:0008006" key="4">
    <source>
        <dbReference type="Google" id="ProtNLM"/>
    </source>
</evidence>
<dbReference type="PANTHER" id="PTHR46250:SF18">
    <property type="entry name" value="MYB_SANT-LIKE DOMAIN-CONTAINING PROTEIN"/>
    <property type="match status" value="1"/>
</dbReference>
<dbReference type="AlphaFoldDB" id="A0A1Q3B0H8"/>
<dbReference type="EMBL" id="BDDD01000201">
    <property type="protein sequence ID" value="GAV61478.1"/>
    <property type="molecule type" value="Genomic_DNA"/>
</dbReference>
<dbReference type="Proteomes" id="UP000187406">
    <property type="component" value="Unassembled WGS sequence"/>
</dbReference>
<evidence type="ECO:0000313" key="3">
    <source>
        <dbReference type="Proteomes" id="UP000187406"/>
    </source>
</evidence>
<sequence length="117" mass="13588">KKVERLVAMKITSTDLRVNPHIDSCYRLLRRQYGAIYEMLAPNGSGFGWNDKEKYVECDQDVFDDWVKSHPHAKGLRQKPFPHYAYFTIIWGKHRASGEGPETQANVAEEIEKDSFE</sequence>
<keyword evidence="3" id="KW-1185">Reference proteome</keyword>
<name>A0A1Q3B0H8_CEPFO</name>
<proteinExistence type="predicted"/>
<dbReference type="STRING" id="3775.A0A1Q3B0H8"/>
<dbReference type="OrthoDB" id="1746344at2759"/>
<reference evidence="3" key="1">
    <citation type="submission" date="2016-04" db="EMBL/GenBank/DDBJ databases">
        <title>Cephalotus genome sequencing.</title>
        <authorList>
            <person name="Fukushima K."/>
            <person name="Hasebe M."/>
            <person name="Fang X."/>
        </authorList>
    </citation>
    <scope>NUCLEOTIDE SEQUENCE [LARGE SCALE GENOMIC DNA]</scope>
    <source>
        <strain evidence="3">cv. St1</strain>
    </source>
</reference>
<accession>A0A1Q3B0H8</accession>
<organism evidence="2 3">
    <name type="scientific">Cephalotus follicularis</name>
    <name type="common">Albany pitcher plant</name>
    <dbReference type="NCBI Taxonomy" id="3775"/>
    <lineage>
        <taxon>Eukaryota</taxon>
        <taxon>Viridiplantae</taxon>
        <taxon>Streptophyta</taxon>
        <taxon>Embryophyta</taxon>
        <taxon>Tracheophyta</taxon>
        <taxon>Spermatophyta</taxon>
        <taxon>Magnoliopsida</taxon>
        <taxon>eudicotyledons</taxon>
        <taxon>Gunneridae</taxon>
        <taxon>Pentapetalae</taxon>
        <taxon>rosids</taxon>
        <taxon>fabids</taxon>
        <taxon>Oxalidales</taxon>
        <taxon>Cephalotaceae</taxon>
        <taxon>Cephalotus</taxon>
    </lineage>
</organism>
<evidence type="ECO:0000256" key="1">
    <source>
        <dbReference type="SAM" id="MobiDB-lite"/>
    </source>
</evidence>
<gene>
    <name evidence="2" type="ORF">CFOL_v3_05005</name>
</gene>
<comment type="caution">
    <text evidence="2">The sequence shown here is derived from an EMBL/GenBank/DDBJ whole genome shotgun (WGS) entry which is preliminary data.</text>
</comment>
<feature type="region of interest" description="Disordered" evidence="1">
    <location>
        <begin position="96"/>
        <end position="117"/>
    </location>
</feature>
<dbReference type="InParanoid" id="A0A1Q3B0H8"/>